<sequence length="219" mass="25592">MNKNNLLFTLIPFLFNLSCLVSFSRDASIPKWEEPTQLMQPVTFILRSNSKPSEKTEEKEKTTRSRLPENDPLRQMLEVKMKNLFPDQIAACKCLVDFNVYLNEEPPKEERFEYIVEISTDTSYKSGTLRSILLYLDIFTLTLIPYQSVKETSYQATIFDRNHKELGKITGSAEVSSYIQLFLFPLMFTKYSRPNRVPMLTWFTQDLFRSGLIPKVEND</sequence>
<gene>
    <name evidence="2" type="ORF">EHO59_13845</name>
</gene>
<dbReference type="Proteomes" id="UP000297453">
    <property type="component" value="Unassembled WGS sequence"/>
</dbReference>
<evidence type="ECO:0000313" key="3">
    <source>
        <dbReference type="Proteomes" id="UP000297453"/>
    </source>
</evidence>
<dbReference type="AlphaFoldDB" id="A0A4R9FSV3"/>
<accession>A0A4R9FSV3</accession>
<feature type="region of interest" description="Disordered" evidence="1">
    <location>
        <begin position="49"/>
        <end position="70"/>
    </location>
</feature>
<feature type="compositionally biased region" description="Basic and acidic residues" evidence="1">
    <location>
        <begin position="52"/>
        <end position="70"/>
    </location>
</feature>
<protein>
    <submittedName>
        <fullName evidence="2">Uncharacterized protein</fullName>
    </submittedName>
</protein>
<organism evidence="2 3">
    <name type="scientific">Leptospira semungkisensis</name>
    <dbReference type="NCBI Taxonomy" id="2484985"/>
    <lineage>
        <taxon>Bacteria</taxon>
        <taxon>Pseudomonadati</taxon>
        <taxon>Spirochaetota</taxon>
        <taxon>Spirochaetia</taxon>
        <taxon>Leptospirales</taxon>
        <taxon>Leptospiraceae</taxon>
        <taxon>Leptospira</taxon>
    </lineage>
</organism>
<dbReference type="EMBL" id="RQEP01000018">
    <property type="protein sequence ID" value="TGK00997.1"/>
    <property type="molecule type" value="Genomic_DNA"/>
</dbReference>
<comment type="caution">
    <text evidence="2">The sequence shown here is derived from an EMBL/GenBank/DDBJ whole genome shotgun (WGS) entry which is preliminary data.</text>
</comment>
<proteinExistence type="predicted"/>
<reference evidence="2" key="1">
    <citation type="journal article" date="2019" name="PLoS Negl. Trop. Dis.">
        <title>Revisiting the worldwide diversity of Leptospira species in the environment.</title>
        <authorList>
            <person name="Vincent A.T."/>
            <person name="Schiettekatte O."/>
            <person name="Bourhy P."/>
            <person name="Veyrier F.J."/>
            <person name="Picardeau M."/>
        </authorList>
    </citation>
    <scope>NUCLEOTIDE SEQUENCE [LARGE SCALE GENOMIC DNA]</scope>
    <source>
        <strain evidence="2">SSS9</strain>
    </source>
</reference>
<keyword evidence="3" id="KW-1185">Reference proteome</keyword>
<dbReference type="RefSeq" id="WP_135589020.1">
    <property type="nucleotide sequence ID" value="NZ_RQEP01000018.1"/>
</dbReference>
<evidence type="ECO:0000313" key="2">
    <source>
        <dbReference type="EMBL" id="TGK00997.1"/>
    </source>
</evidence>
<evidence type="ECO:0000256" key="1">
    <source>
        <dbReference type="SAM" id="MobiDB-lite"/>
    </source>
</evidence>
<dbReference type="OrthoDB" id="345516at2"/>
<name>A0A4R9FSV3_9LEPT</name>